<dbReference type="Proteomes" id="UP000295172">
    <property type="component" value="Unassembled WGS sequence"/>
</dbReference>
<evidence type="ECO:0000259" key="1">
    <source>
        <dbReference type="Pfam" id="PF06114"/>
    </source>
</evidence>
<dbReference type="InterPro" id="IPR052345">
    <property type="entry name" value="Rad_response_metalloprotease"/>
</dbReference>
<dbReference type="AlphaFoldDB" id="A0A4R4XCP3"/>
<dbReference type="RefSeq" id="WP_132317649.1">
    <property type="nucleotide sequence ID" value="NZ_SMKR01000022.1"/>
</dbReference>
<accession>A0A4R4XCP3</accession>
<name>A0A4R4XCP3_9ACTN</name>
<dbReference type="InterPro" id="IPR010359">
    <property type="entry name" value="IrrE_HExxH"/>
</dbReference>
<protein>
    <submittedName>
        <fullName evidence="2">ImmA/IrrE family metallo-endopeptidase</fullName>
    </submittedName>
</protein>
<keyword evidence="3" id="KW-1185">Reference proteome</keyword>
<evidence type="ECO:0000313" key="2">
    <source>
        <dbReference type="EMBL" id="TDD28354.1"/>
    </source>
</evidence>
<sequence length="211" mass="23420">MTEKLTTSVLADLRSVIPSHKITFAQAKRIAEQQANRLLALSGVTTGPQPSGSLIGRLPRIRIVTDELPVSVSGTTHWSGSHWIIVLNQADPVARQRFTLMHEFKHIIDHGRVDQLYTGNNRYTAAEQAERAADYFAACYLMPKRRLKAAWAQGIQTSARLAQRFDVSIRAMEVRLQDTRISAVRDSVLMPPLGTISTRCSMTPSLVTKGV</sequence>
<proteinExistence type="predicted"/>
<dbReference type="EMBL" id="SMKR01000022">
    <property type="protein sequence ID" value="TDD28354.1"/>
    <property type="molecule type" value="Genomic_DNA"/>
</dbReference>
<organism evidence="2 3">
    <name type="scientific">Kribbella turkmenica</name>
    <dbReference type="NCBI Taxonomy" id="2530375"/>
    <lineage>
        <taxon>Bacteria</taxon>
        <taxon>Bacillati</taxon>
        <taxon>Actinomycetota</taxon>
        <taxon>Actinomycetes</taxon>
        <taxon>Propionibacteriales</taxon>
        <taxon>Kribbellaceae</taxon>
        <taxon>Kribbella</taxon>
    </lineage>
</organism>
<feature type="domain" description="IrrE N-terminal-like" evidence="1">
    <location>
        <begin position="71"/>
        <end position="176"/>
    </location>
</feature>
<dbReference type="Pfam" id="PF06114">
    <property type="entry name" value="Peptidase_M78"/>
    <property type="match status" value="1"/>
</dbReference>
<dbReference type="PANTHER" id="PTHR43236:SF1">
    <property type="entry name" value="BLL7220 PROTEIN"/>
    <property type="match status" value="1"/>
</dbReference>
<dbReference type="PANTHER" id="PTHR43236">
    <property type="entry name" value="ANTITOXIN HIGA1"/>
    <property type="match status" value="1"/>
</dbReference>
<evidence type="ECO:0000313" key="3">
    <source>
        <dbReference type="Proteomes" id="UP000295172"/>
    </source>
</evidence>
<comment type="caution">
    <text evidence="2">The sequence shown here is derived from an EMBL/GenBank/DDBJ whole genome shotgun (WGS) entry which is preliminary data.</text>
</comment>
<gene>
    <name evidence="2" type="ORF">E1218_07490</name>
</gene>
<dbReference type="Gene3D" id="1.10.10.2910">
    <property type="match status" value="1"/>
</dbReference>
<dbReference type="OrthoDB" id="9794834at2"/>
<reference evidence="2 3" key="1">
    <citation type="submission" date="2019-02" db="EMBL/GenBank/DDBJ databases">
        <title>Draft genome sequences of novel Actinobacteria.</title>
        <authorList>
            <person name="Sahin N."/>
            <person name="Ay H."/>
            <person name="Saygin H."/>
        </authorList>
    </citation>
    <scope>NUCLEOTIDE SEQUENCE [LARGE SCALE GENOMIC DNA]</scope>
    <source>
        <strain evidence="2 3">16K104</strain>
    </source>
</reference>